<dbReference type="AlphaFoldDB" id="X1SHB7"/>
<feature type="non-terminal residue" evidence="2">
    <location>
        <position position="39"/>
    </location>
</feature>
<protein>
    <submittedName>
        <fullName evidence="2">Uncharacterized protein</fullName>
    </submittedName>
</protein>
<feature type="region of interest" description="Disordered" evidence="1">
    <location>
        <begin position="1"/>
        <end position="39"/>
    </location>
</feature>
<comment type="caution">
    <text evidence="2">The sequence shown here is derived from an EMBL/GenBank/DDBJ whole genome shotgun (WGS) entry which is preliminary data.</text>
</comment>
<feature type="non-terminal residue" evidence="2">
    <location>
        <position position="1"/>
    </location>
</feature>
<reference evidence="2" key="1">
    <citation type="journal article" date="2014" name="Front. Microbiol.">
        <title>High frequency of phylogenetically diverse reductive dehalogenase-homologous genes in deep subseafloor sedimentary metagenomes.</title>
        <authorList>
            <person name="Kawai M."/>
            <person name="Futagami T."/>
            <person name="Toyoda A."/>
            <person name="Takaki Y."/>
            <person name="Nishi S."/>
            <person name="Hori S."/>
            <person name="Arai W."/>
            <person name="Tsubouchi T."/>
            <person name="Morono Y."/>
            <person name="Uchiyama I."/>
            <person name="Ito T."/>
            <person name="Fujiyama A."/>
            <person name="Inagaki F."/>
            <person name="Takami H."/>
        </authorList>
    </citation>
    <scope>NUCLEOTIDE SEQUENCE</scope>
    <source>
        <strain evidence="2">Expedition CK06-06</strain>
    </source>
</reference>
<evidence type="ECO:0000313" key="2">
    <source>
        <dbReference type="EMBL" id="GAI74810.1"/>
    </source>
</evidence>
<organism evidence="2">
    <name type="scientific">marine sediment metagenome</name>
    <dbReference type="NCBI Taxonomy" id="412755"/>
    <lineage>
        <taxon>unclassified sequences</taxon>
        <taxon>metagenomes</taxon>
        <taxon>ecological metagenomes</taxon>
    </lineage>
</organism>
<accession>X1SHB7</accession>
<dbReference type="EMBL" id="BARW01014346">
    <property type="protein sequence ID" value="GAI74810.1"/>
    <property type="molecule type" value="Genomic_DNA"/>
</dbReference>
<name>X1SHB7_9ZZZZ</name>
<evidence type="ECO:0000256" key="1">
    <source>
        <dbReference type="SAM" id="MobiDB-lite"/>
    </source>
</evidence>
<sequence>DAGYIEVVSHSRTHPRNVPYDDYDSEIGGSKQDIIDNLD</sequence>
<gene>
    <name evidence="2" type="ORF">S12H4_25501</name>
</gene>
<proteinExistence type="predicted"/>